<organism evidence="1 3">
    <name type="scientific">Medicago truncatula</name>
    <name type="common">Barrel medic</name>
    <name type="synonym">Medicago tribuloides</name>
    <dbReference type="NCBI Taxonomy" id="3880"/>
    <lineage>
        <taxon>Eukaryota</taxon>
        <taxon>Viridiplantae</taxon>
        <taxon>Streptophyta</taxon>
        <taxon>Embryophyta</taxon>
        <taxon>Tracheophyta</taxon>
        <taxon>Spermatophyta</taxon>
        <taxon>Magnoliopsida</taxon>
        <taxon>eudicotyledons</taxon>
        <taxon>Gunneridae</taxon>
        <taxon>Pentapetalae</taxon>
        <taxon>rosids</taxon>
        <taxon>fabids</taxon>
        <taxon>Fabales</taxon>
        <taxon>Fabaceae</taxon>
        <taxon>Papilionoideae</taxon>
        <taxon>50 kb inversion clade</taxon>
        <taxon>NPAAA clade</taxon>
        <taxon>Hologalegina</taxon>
        <taxon>IRL clade</taxon>
        <taxon>Trifolieae</taxon>
        <taxon>Medicago</taxon>
    </lineage>
</organism>
<proteinExistence type="predicted"/>
<reference evidence="2" key="3">
    <citation type="submission" date="2015-04" db="UniProtKB">
        <authorList>
            <consortium name="EnsemblPlants"/>
        </authorList>
    </citation>
    <scope>IDENTIFICATION</scope>
    <source>
        <strain evidence="2">cv. Jemalong A17</strain>
    </source>
</reference>
<evidence type="ECO:0000313" key="2">
    <source>
        <dbReference type="EnsemblPlants" id="AET05070"/>
    </source>
</evidence>
<name>G7LIU2_MEDTR</name>
<dbReference type="Proteomes" id="UP000002051">
    <property type="component" value="Chromosome 8"/>
</dbReference>
<dbReference type="HOGENOM" id="CLU_1952034_0_0_1"/>
<dbReference type="PaxDb" id="3880-AET05070"/>
<dbReference type="EMBL" id="CM001224">
    <property type="protein sequence ID" value="AET05070.1"/>
    <property type="molecule type" value="Genomic_DNA"/>
</dbReference>
<sequence length="129" mass="14900">MDNASYSDKIIHDRQITPPFISTTAFMKRAHDPIDYEGINDIEFWIMEEDTNATSIIDFNEIETLLYNGKSIHTVALDNEQAEKVPIIEVEAEGLNLDSFPQKDVNIFIVVLMIQSNRHAWLIIRLHEI</sequence>
<dbReference type="EnsemblPlants" id="AET05070">
    <property type="protein sequence ID" value="AET05070"/>
    <property type="gene ID" value="MTR_8g100150"/>
</dbReference>
<reference evidence="1 3" key="1">
    <citation type="journal article" date="2011" name="Nature">
        <title>The Medicago genome provides insight into the evolution of rhizobial symbioses.</title>
        <authorList>
            <person name="Young N.D."/>
            <person name="Debelle F."/>
            <person name="Oldroyd G.E."/>
            <person name="Geurts R."/>
            <person name="Cannon S.B."/>
            <person name="Udvardi M.K."/>
            <person name="Benedito V.A."/>
            <person name="Mayer K.F."/>
            <person name="Gouzy J."/>
            <person name="Schoof H."/>
            <person name="Van de Peer Y."/>
            <person name="Proost S."/>
            <person name="Cook D.R."/>
            <person name="Meyers B.C."/>
            <person name="Spannagl M."/>
            <person name="Cheung F."/>
            <person name="De Mita S."/>
            <person name="Krishnakumar V."/>
            <person name="Gundlach H."/>
            <person name="Zhou S."/>
            <person name="Mudge J."/>
            <person name="Bharti A.K."/>
            <person name="Murray J.D."/>
            <person name="Naoumkina M.A."/>
            <person name="Rosen B."/>
            <person name="Silverstein K.A."/>
            <person name="Tang H."/>
            <person name="Rombauts S."/>
            <person name="Zhao P.X."/>
            <person name="Zhou P."/>
            <person name="Barbe V."/>
            <person name="Bardou P."/>
            <person name="Bechner M."/>
            <person name="Bellec A."/>
            <person name="Berger A."/>
            <person name="Berges H."/>
            <person name="Bidwell S."/>
            <person name="Bisseling T."/>
            <person name="Choisne N."/>
            <person name="Couloux A."/>
            <person name="Denny R."/>
            <person name="Deshpande S."/>
            <person name="Dai X."/>
            <person name="Doyle J.J."/>
            <person name="Dudez A.M."/>
            <person name="Farmer A.D."/>
            <person name="Fouteau S."/>
            <person name="Franken C."/>
            <person name="Gibelin C."/>
            <person name="Gish J."/>
            <person name="Goldstein S."/>
            <person name="Gonzalez A.J."/>
            <person name="Green P.J."/>
            <person name="Hallab A."/>
            <person name="Hartog M."/>
            <person name="Hua A."/>
            <person name="Humphray S.J."/>
            <person name="Jeong D.H."/>
            <person name="Jing Y."/>
            <person name="Jocker A."/>
            <person name="Kenton S.M."/>
            <person name="Kim D.J."/>
            <person name="Klee K."/>
            <person name="Lai H."/>
            <person name="Lang C."/>
            <person name="Lin S."/>
            <person name="Macmil S.L."/>
            <person name="Magdelenat G."/>
            <person name="Matthews L."/>
            <person name="McCorrison J."/>
            <person name="Monaghan E.L."/>
            <person name="Mun J.H."/>
            <person name="Najar F.Z."/>
            <person name="Nicholson C."/>
            <person name="Noirot C."/>
            <person name="O'Bleness M."/>
            <person name="Paule C.R."/>
            <person name="Poulain J."/>
            <person name="Prion F."/>
            <person name="Qin B."/>
            <person name="Qu C."/>
            <person name="Retzel E.F."/>
            <person name="Riddle C."/>
            <person name="Sallet E."/>
            <person name="Samain S."/>
            <person name="Samson N."/>
            <person name="Sanders I."/>
            <person name="Saurat O."/>
            <person name="Scarpelli C."/>
            <person name="Schiex T."/>
            <person name="Segurens B."/>
            <person name="Severin A.J."/>
            <person name="Sherrier D.J."/>
            <person name="Shi R."/>
            <person name="Sims S."/>
            <person name="Singer S.R."/>
            <person name="Sinharoy S."/>
            <person name="Sterck L."/>
            <person name="Viollet A."/>
            <person name="Wang B.B."/>
            <person name="Wang K."/>
            <person name="Wang M."/>
            <person name="Wang X."/>
            <person name="Warfsmann J."/>
            <person name="Weissenbach J."/>
            <person name="White D.D."/>
            <person name="White J.D."/>
            <person name="Wiley G.B."/>
            <person name="Wincker P."/>
            <person name="Xing Y."/>
            <person name="Yang L."/>
            <person name="Yao Z."/>
            <person name="Ying F."/>
            <person name="Zhai J."/>
            <person name="Zhou L."/>
            <person name="Zuber A."/>
            <person name="Denarie J."/>
            <person name="Dixon R.A."/>
            <person name="May G.D."/>
            <person name="Schwartz D.C."/>
            <person name="Rogers J."/>
            <person name="Quetier F."/>
            <person name="Town C.D."/>
            <person name="Roe B.A."/>
        </authorList>
    </citation>
    <scope>NUCLEOTIDE SEQUENCE [LARGE SCALE GENOMIC DNA]</scope>
    <source>
        <strain evidence="1">A17</strain>
        <strain evidence="2 3">cv. Jemalong A17</strain>
    </source>
</reference>
<accession>G7LIU2</accession>
<protein>
    <submittedName>
        <fullName evidence="1 2">Uncharacterized protein</fullName>
    </submittedName>
</protein>
<keyword evidence="3" id="KW-1185">Reference proteome</keyword>
<dbReference type="AlphaFoldDB" id="G7LIU2"/>
<gene>
    <name evidence="1" type="ordered locus">MTR_8g100150</name>
</gene>
<evidence type="ECO:0000313" key="3">
    <source>
        <dbReference type="Proteomes" id="UP000002051"/>
    </source>
</evidence>
<evidence type="ECO:0000313" key="1">
    <source>
        <dbReference type="EMBL" id="AET05070.1"/>
    </source>
</evidence>
<reference evidence="1 3" key="2">
    <citation type="journal article" date="2014" name="BMC Genomics">
        <title>An improved genome release (version Mt4.0) for the model legume Medicago truncatula.</title>
        <authorList>
            <person name="Tang H."/>
            <person name="Krishnakumar V."/>
            <person name="Bidwell S."/>
            <person name="Rosen B."/>
            <person name="Chan A."/>
            <person name="Zhou S."/>
            <person name="Gentzbittel L."/>
            <person name="Childs K.L."/>
            <person name="Yandell M."/>
            <person name="Gundlach H."/>
            <person name="Mayer K.F."/>
            <person name="Schwartz D.C."/>
            <person name="Town C.D."/>
        </authorList>
    </citation>
    <scope>GENOME REANNOTATION</scope>
    <source>
        <strain evidence="2 3">cv. Jemalong A17</strain>
    </source>
</reference>